<dbReference type="EMBL" id="CAJOBC010119139">
    <property type="protein sequence ID" value="CAF4566018.1"/>
    <property type="molecule type" value="Genomic_DNA"/>
</dbReference>
<name>A0A816ED83_9BILA</name>
<evidence type="ECO:0000313" key="1">
    <source>
        <dbReference type="EMBL" id="CAF1646272.1"/>
    </source>
</evidence>
<dbReference type="AlphaFoldDB" id="A0A816ED83"/>
<proteinExistence type="predicted"/>
<reference evidence="1" key="1">
    <citation type="submission" date="2021-02" db="EMBL/GenBank/DDBJ databases">
        <authorList>
            <person name="Nowell W R."/>
        </authorList>
    </citation>
    <scope>NUCLEOTIDE SEQUENCE</scope>
</reference>
<evidence type="ECO:0000313" key="2">
    <source>
        <dbReference type="EMBL" id="CAF4566018.1"/>
    </source>
</evidence>
<evidence type="ECO:0000313" key="3">
    <source>
        <dbReference type="Proteomes" id="UP000663829"/>
    </source>
</evidence>
<dbReference type="Proteomes" id="UP000663829">
    <property type="component" value="Unassembled WGS sequence"/>
</dbReference>
<dbReference type="EMBL" id="CAJNOQ010049417">
    <property type="protein sequence ID" value="CAF1646272.1"/>
    <property type="molecule type" value="Genomic_DNA"/>
</dbReference>
<protein>
    <submittedName>
        <fullName evidence="1">Uncharacterized protein</fullName>
    </submittedName>
</protein>
<comment type="caution">
    <text evidence="1">The sequence shown here is derived from an EMBL/GenBank/DDBJ whole genome shotgun (WGS) entry which is preliminary data.</text>
</comment>
<sequence length="104" mass="11744">MTTLPSSSTSPEQTKYNLSVRRSSTPLIPSIHETVFKRSESVATNENDIEKHWSMKESEQSAIVKKKVDDNNSVKVSQLIAHYTTTSANVLKHNMNNNIFHTVK</sequence>
<accession>A0A816ED83</accession>
<dbReference type="Proteomes" id="UP000681722">
    <property type="component" value="Unassembled WGS sequence"/>
</dbReference>
<organism evidence="1 3">
    <name type="scientific">Didymodactylos carnosus</name>
    <dbReference type="NCBI Taxonomy" id="1234261"/>
    <lineage>
        <taxon>Eukaryota</taxon>
        <taxon>Metazoa</taxon>
        <taxon>Spiralia</taxon>
        <taxon>Gnathifera</taxon>
        <taxon>Rotifera</taxon>
        <taxon>Eurotatoria</taxon>
        <taxon>Bdelloidea</taxon>
        <taxon>Philodinida</taxon>
        <taxon>Philodinidae</taxon>
        <taxon>Didymodactylos</taxon>
    </lineage>
</organism>
<gene>
    <name evidence="1" type="ORF">GPM918_LOCUS45245</name>
    <name evidence="2" type="ORF">SRO942_LOCUS47575</name>
</gene>
<keyword evidence="3" id="KW-1185">Reference proteome</keyword>